<sequence length="143" mass="15263">MIEQPQPAARPPRLVSLVIRWLITTLAIFVAIYIVPGISFAGEGWQLGVVALLLALVNMAVRPLLTLLTCPLIILTLGLFSLVVNAVLLLLTAQLATALGVNFTISSFFSAVLGSIIISVVSLILNILAGEVARPVVVIRRQQ</sequence>
<comment type="caution">
    <text evidence="2">The sequence shown here is derived from an EMBL/GenBank/DDBJ whole genome shotgun (WGS) entry which is preliminary data.</text>
</comment>
<keyword evidence="3" id="KW-1185">Reference proteome</keyword>
<evidence type="ECO:0000313" key="2">
    <source>
        <dbReference type="EMBL" id="KPV51993.1"/>
    </source>
</evidence>
<dbReference type="EMBL" id="LJCR01000700">
    <property type="protein sequence ID" value="KPV51993.1"/>
    <property type="molecule type" value="Genomic_DNA"/>
</dbReference>
<dbReference type="AlphaFoldDB" id="A0A0P9D218"/>
<evidence type="ECO:0008006" key="4">
    <source>
        <dbReference type="Google" id="ProtNLM"/>
    </source>
</evidence>
<gene>
    <name evidence="2" type="ORF">SE17_18105</name>
</gene>
<evidence type="ECO:0000256" key="1">
    <source>
        <dbReference type="SAM" id="Phobius"/>
    </source>
</evidence>
<accession>A0A0P9D218</accession>
<feature type="transmembrane region" description="Helical" evidence="1">
    <location>
        <begin position="47"/>
        <end position="65"/>
    </location>
</feature>
<protein>
    <recommendedName>
        <fullName evidence="4">Phage holin family protein</fullName>
    </recommendedName>
</protein>
<feature type="transmembrane region" description="Helical" evidence="1">
    <location>
        <begin position="21"/>
        <end position="41"/>
    </location>
</feature>
<dbReference type="PANTHER" id="PTHR37309">
    <property type="entry name" value="SLR0284 PROTEIN"/>
    <property type="match status" value="1"/>
</dbReference>
<dbReference type="Pfam" id="PF04020">
    <property type="entry name" value="Phage_holin_4_2"/>
    <property type="match status" value="1"/>
</dbReference>
<feature type="transmembrane region" description="Helical" evidence="1">
    <location>
        <begin position="72"/>
        <end position="96"/>
    </location>
</feature>
<feature type="transmembrane region" description="Helical" evidence="1">
    <location>
        <begin position="108"/>
        <end position="133"/>
    </location>
</feature>
<keyword evidence="1" id="KW-1133">Transmembrane helix</keyword>
<name>A0A0P9D218_9CHLR</name>
<keyword evidence="1" id="KW-0812">Transmembrane</keyword>
<dbReference type="InterPro" id="IPR007165">
    <property type="entry name" value="Phage_holin_4_2"/>
</dbReference>
<dbReference type="Proteomes" id="UP000050509">
    <property type="component" value="Unassembled WGS sequence"/>
</dbReference>
<dbReference type="PANTHER" id="PTHR37309:SF1">
    <property type="entry name" value="SLR0284 PROTEIN"/>
    <property type="match status" value="1"/>
</dbReference>
<reference evidence="2 3" key="1">
    <citation type="submission" date="2015-09" db="EMBL/GenBank/DDBJ databases">
        <title>Draft genome sequence of Kouleothrix aurantiaca JCM 19913.</title>
        <authorList>
            <person name="Hemp J."/>
        </authorList>
    </citation>
    <scope>NUCLEOTIDE SEQUENCE [LARGE SCALE GENOMIC DNA]</scope>
    <source>
        <strain evidence="2 3">COM-B</strain>
    </source>
</reference>
<organism evidence="2 3">
    <name type="scientific">Kouleothrix aurantiaca</name>
    <dbReference type="NCBI Taxonomy" id="186479"/>
    <lineage>
        <taxon>Bacteria</taxon>
        <taxon>Bacillati</taxon>
        <taxon>Chloroflexota</taxon>
        <taxon>Chloroflexia</taxon>
        <taxon>Chloroflexales</taxon>
        <taxon>Roseiflexineae</taxon>
        <taxon>Roseiflexaceae</taxon>
        <taxon>Kouleothrix</taxon>
    </lineage>
</organism>
<keyword evidence="1" id="KW-0472">Membrane</keyword>
<evidence type="ECO:0000313" key="3">
    <source>
        <dbReference type="Proteomes" id="UP000050509"/>
    </source>
</evidence>
<proteinExistence type="predicted"/>